<accession>A0ABQ7D7S2</accession>
<sequence>MSTRSSKGIGLLLVEPLDSECVIHKSKRAADTFQAAIGSVEIQASIDTIHPASIDTVHPASIDTVHPTSIDIVEPTSIDTIQPVSENTVHHSTVHQADSTTKDKQGGLNGEYTHLKPAGEAEDELKLSVQELEPAEESVHELKPAEVRVDGLDELIPEVSFAFSDHIQHPINVILQSRILQVVKMFEADQRRLFSQFEVRDFCDNLMEGVGKALKDLPLTVRETRDYEAGRVNLDTRDQSDHSDEDADVHPRRTRSRANWESSSFEKPMTEEEENTFWAEKQKLAEEQTQITRSKRRQNRKAAGDDLDESCDLRDYITKMAAEVKACIISSNDWSWEYQQPSATVARPFNPPFLV</sequence>
<organism evidence="2 3">
    <name type="scientific">Brassica cretica</name>
    <name type="common">Mustard</name>
    <dbReference type="NCBI Taxonomy" id="69181"/>
    <lineage>
        <taxon>Eukaryota</taxon>
        <taxon>Viridiplantae</taxon>
        <taxon>Streptophyta</taxon>
        <taxon>Embryophyta</taxon>
        <taxon>Tracheophyta</taxon>
        <taxon>Spermatophyta</taxon>
        <taxon>Magnoliopsida</taxon>
        <taxon>eudicotyledons</taxon>
        <taxon>Gunneridae</taxon>
        <taxon>Pentapetalae</taxon>
        <taxon>rosids</taxon>
        <taxon>malvids</taxon>
        <taxon>Brassicales</taxon>
        <taxon>Brassicaceae</taxon>
        <taxon>Brassiceae</taxon>
        <taxon>Brassica</taxon>
    </lineage>
</organism>
<reference evidence="2 3" key="1">
    <citation type="journal article" date="2020" name="BMC Genomics">
        <title>Intraspecific diversification of the crop wild relative Brassica cretica Lam. using demographic model selection.</title>
        <authorList>
            <person name="Kioukis A."/>
            <person name="Michalopoulou V.A."/>
            <person name="Briers L."/>
            <person name="Pirintsos S."/>
            <person name="Studholme D.J."/>
            <person name="Pavlidis P."/>
            <person name="Sarris P.F."/>
        </authorList>
    </citation>
    <scope>NUCLEOTIDE SEQUENCE [LARGE SCALE GENOMIC DNA]</scope>
    <source>
        <strain evidence="3">cv. PFS-1207/04</strain>
    </source>
</reference>
<feature type="region of interest" description="Disordered" evidence="1">
    <location>
        <begin position="230"/>
        <end position="274"/>
    </location>
</feature>
<dbReference type="Proteomes" id="UP000266723">
    <property type="component" value="Unassembled WGS sequence"/>
</dbReference>
<protein>
    <submittedName>
        <fullName evidence="2">Uncharacterized protein</fullName>
    </submittedName>
</protein>
<evidence type="ECO:0000313" key="3">
    <source>
        <dbReference type="Proteomes" id="UP000266723"/>
    </source>
</evidence>
<name>A0ABQ7D7S2_BRACR</name>
<evidence type="ECO:0000313" key="2">
    <source>
        <dbReference type="EMBL" id="KAF3567841.1"/>
    </source>
</evidence>
<evidence type="ECO:0000256" key="1">
    <source>
        <dbReference type="SAM" id="MobiDB-lite"/>
    </source>
</evidence>
<keyword evidence="3" id="KW-1185">Reference proteome</keyword>
<gene>
    <name evidence="2" type="ORF">DY000_02016282</name>
</gene>
<feature type="compositionally biased region" description="Basic and acidic residues" evidence="1">
    <location>
        <begin position="230"/>
        <end position="242"/>
    </location>
</feature>
<dbReference type="EMBL" id="QGKV02000759">
    <property type="protein sequence ID" value="KAF3567841.1"/>
    <property type="molecule type" value="Genomic_DNA"/>
</dbReference>
<proteinExistence type="predicted"/>
<feature type="region of interest" description="Disordered" evidence="1">
    <location>
        <begin position="288"/>
        <end position="307"/>
    </location>
</feature>
<comment type="caution">
    <text evidence="2">The sequence shown here is derived from an EMBL/GenBank/DDBJ whole genome shotgun (WGS) entry which is preliminary data.</text>
</comment>